<dbReference type="EMBL" id="MING01000087">
    <property type="protein sequence ID" value="POF99688.1"/>
    <property type="molecule type" value="Genomic_DNA"/>
</dbReference>
<dbReference type="SUPFAM" id="SSF53067">
    <property type="entry name" value="Actin-like ATPase domain"/>
    <property type="match status" value="2"/>
</dbReference>
<evidence type="ECO:0000313" key="2">
    <source>
        <dbReference type="EMBL" id="BAW27136.1"/>
    </source>
</evidence>
<dbReference type="AlphaFoldDB" id="A0A1L7NNT2"/>
<evidence type="ECO:0000313" key="5">
    <source>
        <dbReference type="Proteomes" id="UP000237378"/>
    </source>
</evidence>
<protein>
    <recommendedName>
        <fullName evidence="1">Actin-like protein N-terminal domain-containing protein</fullName>
    </recommendedName>
</protein>
<feature type="domain" description="Actin-like protein N-terminal" evidence="1">
    <location>
        <begin position="8"/>
        <end position="135"/>
    </location>
</feature>
<dbReference type="InterPro" id="IPR040607">
    <property type="entry name" value="ALP_N"/>
</dbReference>
<dbReference type="EMBL" id="AP015031">
    <property type="protein sequence ID" value="BAW27136.1"/>
    <property type="molecule type" value="Genomic_DNA"/>
</dbReference>
<name>A0A1L7NNT2_PSEPU</name>
<dbReference type="Proteomes" id="UP000237378">
    <property type="component" value="Unassembled WGS sequence"/>
</dbReference>
<evidence type="ECO:0000313" key="3">
    <source>
        <dbReference type="EMBL" id="POF99688.1"/>
    </source>
</evidence>
<accession>A0A1L7NNT2</accession>
<evidence type="ECO:0000259" key="1">
    <source>
        <dbReference type="Pfam" id="PF17989"/>
    </source>
</evidence>
<evidence type="ECO:0000313" key="4">
    <source>
        <dbReference type="Proteomes" id="UP000218731"/>
    </source>
</evidence>
<reference evidence="3 5" key="2">
    <citation type="submission" date="2016-08" db="EMBL/GenBank/DDBJ databases">
        <authorList>
            <person name="Seilhamer J.J."/>
        </authorList>
    </citation>
    <scope>NUCLEOTIDE SEQUENCE [LARGE SCALE GENOMIC DNA]</scope>
    <source>
        <strain evidence="3 5">KH-18-2</strain>
    </source>
</reference>
<sequence>MKGRVAIGLDAGRSAIKVVAYHEGKRTEVMYPTLAVPAVELTDPTTAARAKAETEIVDGKAYFTGDTARLQGNLTSSIGLNDNWTDTPEYLALIQSAFTRLRAKGVQGIDEAFVIIGTPSKLFGSRKDSLVERTKKALPDTVELKALPQPMGAYCDYILDQSGIPVEELINGANGRPKSYGVIEGGHYSTDFLLMREGQYIERGADSCAGMSAAAEQLRRILGKHEIQASLVECEESFSTKFLFQFGEQINIEAQVAEAQQHVVQEVISKGNSLFSDDARSLNGILVAGGSAEAIYGRAKEVWKHSILVKNPRWAVADGFARYALGQIIRSIVNANAKRMSAVNG</sequence>
<proteinExistence type="predicted"/>
<dbReference type="RefSeq" id="WP_004577624.1">
    <property type="nucleotide sequence ID" value="NZ_AP015031.1"/>
</dbReference>
<reference evidence="3 5" key="3">
    <citation type="submission" date="2018-03" db="EMBL/GenBank/DDBJ databases">
        <title>Draft genome of Pseudomonas putida strain KH-18-2.</title>
        <authorList>
            <person name="Yoshizawa S."/>
            <person name="Khan N.H."/>
            <person name="Nishimura M."/>
            <person name="Chiura H.X."/>
            <person name="Ogura Y."/>
            <person name="Hayashi T."/>
            <person name="Kogure K."/>
        </authorList>
    </citation>
    <scope>NUCLEOTIDE SEQUENCE [LARGE SCALE GENOMIC DNA]</scope>
    <source>
        <strain evidence="3 5">KH-18-2</strain>
    </source>
</reference>
<geneLocation type="plasmid" evidence="4">
    <name>pkf715b dna</name>
</geneLocation>
<gene>
    <name evidence="3" type="ORF">BGP82_28000</name>
    <name evidence="2" type="ORF">KF715C_pB300</name>
</gene>
<dbReference type="Proteomes" id="UP000218731">
    <property type="component" value="Plasmid pKF715B"/>
</dbReference>
<reference evidence="2 4" key="1">
    <citation type="submission" date="2015-11" db="EMBL/GenBank/DDBJ databases">
        <title>Complete genome sequencing of a biphenyl-degrading bacterium, Pseudomonas putida KF715 (=NBRC110667).</title>
        <authorList>
            <person name="Suenaga H."/>
            <person name="Fujihara N."/>
            <person name="Watanabe T."/>
            <person name="Hirose J."/>
            <person name="Kimura N."/>
            <person name="Yamazoe A."/>
            <person name="Hosoyama A."/>
            <person name="Shimodaira J."/>
            <person name="Furukawa K."/>
        </authorList>
    </citation>
    <scope>NUCLEOTIDE SEQUENCE [LARGE SCALE GENOMIC DNA]</scope>
    <source>
        <strain evidence="2 4">KF715</strain>
        <plasmid evidence="2">pKF715B</plasmid>
        <plasmid evidence="4">Plasmid pkf715b dna</plasmid>
    </source>
</reference>
<dbReference type="Gene3D" id="3.30.420.40">
    <property type="match status" value="2"/>
</dbReference>
<keyword evidence="2" id="KW-0614">Plasmid</keyword>
<dbReference type="Pfam" id="PF17989">
    <property type="entry name" value="ALP_N"/>
    <property type="match status" value="1"/>
</dbReference>
<organism evidence="2 4">
    <name type="scientific">Pseudomonas putida</name>
    <name type="common">Arthrobacter siderocapsulatus</name>
    <dbReference type="NCBI Taxonomy" id="303"/>
    <lineage>
        <taxon>Bacteria</taxon>
        <taxon>Pseudomonadati</taxon>
        <taxon>Pseudomonadota</taxon>
        <taxon>Gammaproteobacteria</taxon>
        <taxon>Pseudomonadales</taxon>
        <taxon>Pseudomonadaceae</taxon>
        <taxon>Pseudomonas</taxon>
    </lineage>
</organism>
<geneLocation type="plasmid" evidence="2">
    <name>pKF715B</name>
</geneLocation>
<dbReference type="InterPro" id="IPR043129">
    <property type="entry name" value="ATPase_NBD"/>
</dbReference>